<gene>
    <name evidence="10" type="ORF">ACJRO7_010003</name>
</gene>
<keyword evidence="6 8" id="KW-0472">Membrane</keyword>
<feature type="transmembrane region" description="Helical" evidence="8">
    <location>
        <begin position="26"/>
        <end position="46"/>
    </location>
</feature>
<dbReference type="AlphaFoldDB" id="A0ABD3LAL2"/>
<evidence type="ECO:0000313" key="10">
    <source>
        <dbReference type="EMBL" id="KAL3748850.1"/>
    </source>
</evidence>
<dbReference type="InterPro" id="IPR043216">
    <property type="entry name" value="PAP-like"/>
</dbReference>
<evidence type="ECO:0000256" key="2">
    <source>
        <dbReference type="ARBA" id="ARBA00008816"/>
    </source>
</evidence>
<feature type="transmembrane region" description="Helical" evidence="8">
    <location>
        <begin position="100"/>
        <end position="118"/>
    </location>
</feature>
<comment type="caution">
    <text evidence="10">The sequence shown here is derived from an EMBL/GenBank/DDBJ whole genome shotgun (WGS) entry which is preliminary data.</text>
</comment>
<reference evidence="10 11" key="1">
    <citation type="submission" date="2024-11" db="EMBL/GenBank/DDBJ databases">
        <title>Chromosome-level genome assembly of Eucalyptus globulus Labill. provides insights into its genome evolution.</title>
        <authorList>
            <person name="Li X."/>
        </authorList>
    </citation>
    <scope>NUCLEOTIDE SEQUENCE [LARGE SCALE GENOMIC DNA]</scope>
    <source>
        <strain evidence="10">CL2024</strain>
        <tissue evidence="10">Fresh tender leaves</tissue>
    </source>
</reference>
<evidence type="ECO:0000313" key="11">
    <source>
        <dbReference type="Proteomes" id="UP001634007"/>
    </source>
</evidence>
<dbReference type="GO" id="GO:0008195">
    <property type="term" value="F:phosphatidate phosphatase activity"/>
    <property type="evidence" value="ECO:0007669"/>
    <property type="project" value="UniProtKB-ARBA"/>
</dbReference>
<evidence type="ECO:0000256" key="4">
    <source>
        <dbReference type="ARBA" id="ARBA00022801"/>
    </source>
</evidence>
<keyword evidence="5 8" id="KW-1133">Transmembrane helix</keyword>
<dbReference type="PANTHER" id="PTHR10165">
    <property type="entry name" value="LIPID PHOSPHATE PHOSPHATASE"/>
    <property type="match status" value="1"/>
</dbReference>
<dbReference type="Gene3D" id="1.20.144.10">
    <property type="entry name" value="Phosphatidic acid phosphatase type 2/haloperoxidase"/>
    <property type="match status" value="1"/>
</dbReference>
<evidence type="ECO:0000256" key="1">
    <source>
        <dbReference type="ARBA" id="ARBA00004141"/>
    </source>
</evidence>
<feature type="transmembrane region" description="Helical" evidence="8">
    <location>
        <begin position="227"/>
        <end position="248"/>
    </location>
</feature>
<evidence type="ECO:0000256" key="5">
    <source>
        <dbReference type="ARBA" id="ARBA00022989"/>
    </source>
</evidence>
<proteinExistence type="inferred from homology"/>
<comment type="subcellular location">
    <subcellularLocation>
        <location evidence="1">Membrane</location>
        <topology evidence="1">Multi-pass membrane protein</topology>
    </subcellularLocation>
</comment>
<feature type="transmembrane region" description="Helical" evidence="8">
    <location>
        <begin position="196"/>
        <end position="215"/>
    </location>
</feature>
<sequence length="293" mass="33311">MPDIELGSPAPRSHPFKAATVHKHDWLILFLLLVIEAILLMIEPFRRLVIEDMLTDMNYPPLKTNTVLFWAVPILAMLLPFVVFLIYYFTRDDVHDFRPVILGVISSVVLTAVITDALKDTVGRPRPHLFCRSFPHGIGVFDTMMKDVICHGDLAVIREGCKSFPSGHTSWSFAGLSYLSWYLAGKIRAFDRRSQIAKLCIIHFPLLLVAFVAISRVDDYWRHCQDVFAGSLLGSVVAAFCYLQFFPYPNDMNGWAPRAFFHTMEERNRVHSSAQRVNSSHPQQPQVEASFTG</sequence>
<dbReference type="GO" id="GO:0016020">
    <property type="term" value="C:membrane"/>
    <property type="evidence" value="ECO:0007669"/>
    <property type="project" value="UniProtKB-SubCell"/>
</dbReference>
<keyword evidence="4" id="KW-0378">Hydrolase</keyword>
<keyword evidence="11" id="KW-1185">Reference proteome</keyword>
<protein>
    <recommendedName>
        <fullName evidence="9">Phosphatidic acid phosphatase type 2/haloperoxidase domain-containing protein</fullName>
    </recommendedName>
</protein>
<keyword evidence="3 8" id="KW-0812">Transmembrane</keyword>
<dbReference type="FunFam" id="1.20.144.10:FF:000001">
    <property type="entry name" value="Lipid phosphate phosphatase 2"/>
    <property type="match status" value="1"/>
</dbReference>
<evidence type="ECO:0000256" key="6">
    <source>
        <dbReference type="ARBA" id="ARBA00023136"/>
    </source>
</evidence>
<evidence type="ECO:0000259" key="9">
    <source>
        <dbReference type="SMART" id="SM00014"/>
    </source>
</evidence>
<name>A0ABD3LAL2_EUCGL</name>
<dbReference type="InterPro" id="IPR000326">
    <property type="entry name" value="PAP2/HPO"/>
</dbReference>
<feature type="region of interest" description="Disordered" evidence="7">
    <location>
        <begin position="272"/>
        <end position="293"/>
    </location>
</feature>
<comment type="similarity">
    <text evidence="2">Belongs to the PA-phosphatase related phosphoesterase family.</text>
</comment>
<dbReference type="Pfam" id="PF01569">
    <property type="entry name" value="PAP2"/>
    <property type="match status" value="1"/>
</dbReference>
<dbReference type="EMBL" id="JBJKBG010000002">
    <property type="protein sequence ID" value="KAL3748850.1"/>
    <property type="molecule type" value="Genomic_DNA"/>
</dbReference>
<evidence type="ECO:0000256" key="8">
    <source>
        <dbReference type="SAM" id="Phobius"/>
    </source>
</evidence>
<organism evidence="10 11">
    <name type="scientific">Eucalyptus globulus</name>
    <name type="common">Tasmanian blue gum</name>
    <dbReference type="NCBI Taxonomy" id="34317"/>
    <lineage>
        <taxon>Eukaryota</taxon>
        <taxon>Viridiplantae</taxon>
        <taxon>Streptophyta</taxon>
        <taxon>Embryophyta</taxon>
        <taxon>Tracheophyta</taxon>
        <taxon>Spermatophyta</taxon>
        <taxon>Magnoliopsida</taxon>
        <taxon>eudicotyledons</taxon>
        <taxon>Gunneridae</taxon>
        <taxon>Pentapetalae</taxon>
        <taxon>rosids</taxon>
        <taxon>malvids</taxon>
        <taxon>Myrtales</taxon>
        <taxon>Myrtaceae</taxon>
        <taxon>Myrtoideae</taxon>
        <taxon>Eucalypteae</taxon>
        <taxon>Eucalyptus</taxon>
    </lineage>
</organism>
<feature type="domain" description="Phosphatidic acid phosphatase type 2/haloperoxidase" evidence="9">
    <location>
        <begin position="104"/>
        <end position="242"/>
    </location>
</feature>
<evidence type="ECO:0000256" key="3">
    <source>
        <dbReference type="ARBA" id="ARBA00022692"/>
    </source>
</evidence>
<dbReference type="PANTHER" id="PTHR10165:SF35">
    <property type="entry name" value="RE23632P"/>
    <property type="match status" value="1"/>
</dbReference>
<accession>A0ABD3LAL2</accession>
<dbReference type="CDD" id="cd03390">
    <property type="entry name" value="PAP2_containing_1_like"/>
    <property type="match status" value="1"/>
</dbReference>
<dbReference type="SMART" id="SM00014">
    <property type="entry name" value="acidPPc"/>
    <property type="match status" value="1"/>
</dbReference>
<dbReference type="SUPFAM" id="SSF48317">
    <property type="entry name" value="Acid phosphatase/Vanadium-dependent haloperoxidase"/>
    <property type="match status" value="1"/>
</dbReference>
<feature type="transmembrane region" description="Helical" evidence="8">
    <location>
        <begin position="67"/>
        <end position="88"/>
    </location>
</feature>
<dbReference type="Proteomes" id="UP001634007">
    <property type="component" value="Unassembled WGS sequence"/>
</dbReference>
<dbReference type="InterPro" id="IPR036938">
    <property type="entry name" value="PAP2/HPO_sf"/>
</dbReference>
<evidence type="ECO:0000256" key="7">
    <source>
        <dbReference type="SAM" id="MobiDB-lite"/>
    </source>
</evidence>